<evidence type="ECO:0000256" key="19">
    <source>
        <dbReference type="ARBA" id="ARBA00033022"/>
    </source>
</evidence>
<dbReference type="VEuPathDB" id="VectorBase:GAUT031902"/>
<dbReference type="AlphaFoldDB" id="A0A1A9VBI4"/>
<dbReference type="InterPro" id="IPR036514">
    <property type="entry name" value="SGNH_hydro_sf"/>
</dbReference>
<evidence type="ECO:0000256" key="40">
    <source>
        <dbReference type="ARBA" id="ARBA00049363"/>
    </source>
</evidence>
<dbReference type="Proteomes" id="UP000078200">
    <property type="component" value="Unassembled WGS sequence"/>
</dbReference>
<dbReference type="InterPro" id="IPR038885">
    <property type="entry name" value="PLB1"/>
</dbReference>
<protein>
    <recommendedName>
        <fullName evidence="3">Phospholipase B1, membrane-associated</fullName>
    </recommendedName>
    <alternativeName>
        <fullName evidence="16">Lysophospholipase</fullName>
    </alternativeName>
    <alternativeName>
        <fullName evidence="17">Phospholipase A2</fullName>
    </alternativeName>
    <alternativeName>
        <fullName evidence="19">Phospholipase B/lipase</fullName>
    </alternativeName>
    <alternativeName>
        <fullName evidence="18">Triacylglycerol lipase</fullName>
    </alternativeName>
</protein>
<comment type="catalytic activity">
    <reaction evidence="37">
        <text>1,3-dihexadecanoyl-2-(9Z-octadecenoyl)glycerol + H2O = 1,3-dihexadecanoylglycerol + (9Z)-octadecenoate + H(+)</text>
        <dbReference type="Rhea" id="RHEA:40983"/>
        <dbReference type="ChEBI" id="CHEBI:15377"/>
        <dbReference type="ChEBI" id="CHEBI:15378"/>
        <dbReference type="ChEBI" id="CHEBI:30823"/>
        <dbReference type="ChEBI" id="CHEBI:75688"/>
        <dbReference type="ChEBI" id="CHEBI:77619"/>
    </reaction>
    <physiologicalReaction direction="left-to-right" evidence="37">
        <dbReference type="Rhea" id="RHEA:40984"/>
    </physiologicalReaction>
</comment>
<sequence>MWWTNQAKGFTLYSIIFLFNIHYGIECQRTWLDDRFVPLLRDLRFLLRHAIDPASDNAHKMNLLKQRGKLQEKLRYPLLSNCDTKNGPGARSLQVPSSVHRLRPGDIDIIGAMGDSLTAGNGILATTILQVSTENRGKSWSGGGEGDLQQFLTLPNILKQFNPNLYGYSLKDSLSIERDSKFNVAEPGAMSRDMPYMAKILVKRMKHDPRVNMTHHWKMITLFIGSNDLCSDVCSYSNPMGAIDFHEANMLKTFRYLRENVPRLLLNVVPALNLSLLTEFKNLPPICYTTLTAACPCIIRRSKEHQRFMDRLMKKWQERDLQIAARDEFNAETFTITTHNFFENLTYPALSNGDTDLRYTSEDCFHISQRFHAHAVNLFWNNIFKSGEDKPPVSVAVFDQLKCPTKERPYLVTRLNSEIDFSV</sequence>
<evidence type="ECO:0000256" key="36">
    <source>
        <dbReference type="ARBA" id="ARBA00048699"/>
    </source>
</evidence>
<dbReference type="Pfam" id="PF00657">
    <property type="entry name" value="Lipase_GDSL"/>
    <property type="match status" value="1"/>
</dbReference>
<evidence type="ECO:0000256" key="10">
    <source>
        <dbReference type="ARBA" id="ARBA00023098"/>
    </source>
</evidence>
<evidence type="ECO:0000256" key="34">
    <source>
        <dbReference type="ARBA" id="ARBA00048613"/>
    </source>
</evidence>
<comment type="catalytic activity">
    <reaction evidence="27">
        <text>a 1-O-alkyl-2-acyl-sn-glycero-3-phosphocholine + H2O = a 1-O-alkyl-sn-glycero-3-phosphocholine + a fatty acid + H(+)</text>
        <dbReference type="Rhea" id="RHEA:36231"/>
        <dbReference type="ChEBI" id="CHEBI:15377"/>
        <dbReference type="ChEBI" id="CHEBI:15378"/>
        <dbReference type="ChEBI" id="CHEBI:28868"/>
        <dbReference type="ChEBI" id="CHEBI:30909"/>
        <dbReference type="ChEBI" id="CHEBI:36702"/>
        <dbReference type="EC" id="3.1.1.4"/>
    </reaction>
    <physiologicalReaction direction="left-to-right" evidence="27">
        <dbReference type="Rhea" id="RHEA:36232"/>
    </physiologicalReaction>
</comment>
<dbReference type="GO" id="GO:0006644">
    <property type="term" value="P:phospholipid metabolic process"/>
    <property type="evidence" value="ECO:0007669"/>
    <property type="project" value="TreeGrafter"/>
</dbReference>
<keyword evidence="8" id="KW-0378">Hydrolase</keyword>
<keyword evidence="44" id="KW-1185">Reference proteome</keyword>
<comment type="catalytic activity">
    <reaction evidence="34">
        <text>1-hexadecanoyl-2-(9Z-octadecenoyl)-sn-glycero-3-phosphoethanolamine + H2O = 1-hexadecanoyl-sn-glycero-3-phosphoethanolamine + (9Z)-octadecenoate + H(+)</text>
        <dbReference type="Rhea" id="RHEA:40911"/>
        <dbReference type="ChEBI" id="CHEBI:15377"/>
        <dbReference type="ChEBI" id="CHEBI:15378"/>
        <dbReference type="ChEBI" id="CHEBI:30823"/>
        <dbReference type="ChEBI" id="CHEBI:73004"/>
        <dbReference type="ChEBI" id="CHEBI:73007"/>
    </reaction>
    <physiologicalReaction direction="left-to-right" evidence="34">
        <dbReference type="Rhea" id="RHEA:40912"/>
    </physiologicalReaction>
</comment>
<evidence type="ECO:0000256" key="17">
    <source>
        <dbReference type="ARBA" id="ARBA00031182"/>
    </source>
</evidence>
<evidence type="ECO:0000256" key="31">
    <source>
        <dbReference type="ARBA" id="ARBA00048374"/>
    </source>
</evidence>
<comment type="function">
    <text evidence="20">Calcium-independent membrane-associated phospholipase that catalyzes complete diacylation of phospholipids by hydrolyzing both sn-1 and sn-2 fatty acyl chains attached to the glycerol backbone (phospholipase B activity). Has dual phospholipase and lysophospholipase activities toward diacylphospholipids. Preferentially cleaves sn-2 ester bonds over sn-1 bonds. Acts as a lipase toward glycerolipid substrates. Hydrolyzes fatty acyl chains of diacylglycerols with preference for the sn-2 position and of triacylglycerols with not positional selectivity. May also hydrolyze long chain retinyl esters such as retinyl palmitate. May contribute to digestion of dietary phospholipids, glycerolipids and retinoids, facilitating lipid absorption at the brush border.</text>
</comment>
<evidence type="ECO:0000256" key="30">
    <source>
        <dbReference type="ARBA" id="ARBA00048362"/>
    </source>
</evidence>
<comment type="catalytic activity">
    <reaction evidence="39">
        <text>1-hexadecanoyl-2-(9Z)-octadecenoyl-3-octadecanoyl-sn-glycerol + H2O = 1-hexadecanoyl-3-octadecanoyl-sn-glycerol + (9Z)-octadecenoate + H(+)</text>
        <dbReference type="Rhea" id="RHEA:41103"/>
        <dbReference type="ChEBI" id="CHEBI:15377"/>
        <dbReference type="ChEBI" id="CHEBI:15378"/>
        <dbReference type="ChEBI" id="CHEBI:30823"/>
        <dbReference type="ChEBI" id="CHEBI:77623"/>
        <dbReference type="ChEBI" id="CHEBI:77624"/>
    </reaction>
    <physiologicalReaction direction="left-to-right" evidence="39">
        <dbReference type="Rhea" id="RHEA:41104"/>
    </physiologicalReaction>
</comment>
<comment type="catalytic activity">
    <reaction evidence="28">
        <text>1,2-di-(9Z-octadecenoyl)-sn-glycero-3-phosphocholine + H2O = 1-(9Z-octadecenoyl)-sn-glycero-3-phosphocholine + (9Z)-octadecenoate + H(+)</text>
        <dbReference type="Rhea" id="RHEA:40923"/>
        <dbReference type="ChEBI" id="CHEBI:15377"/>
        <dbReference type="ChEBI" id="CHEBI:15378"/>
        <dbReference type="ChEBI" id="CHEBI:28610"/>
        <dbReference type="ChEBI" id="CHEBI:30823"/>
        <dbReference type="ChEBI" id="CHEBI:74669"/>
    </reaction>
    <physiologicalReaction direction="left-to-right" evidence="28">
        <dbReference type="Rhea" id="RHEA:40924"/>
    </physiologicalReaction>
</comment>
<dbReference type="InterPro" id="IPR035547">
    <property type="entry name" value="Phospholipase_B"/>
</dbReference>
<evidence type="ECO:0000256" key="29">
    <source>
        <dbReference type="ARBA" id="ARBA00048227"/>
    </source>
</evidence>
<evidence type="ECO:0000256" key="6">
    <source>
        <dbReference type="ARBA" id="ARBA00022729"/>
    </source>
</evidence>
<evidence type="ECO:0000313" key="44">
    <source>
        <dbReference type="Proteomes" id="UP000078200"/>
    </source>
</evidence>
<comment type="catalytic activity">
    <reaction evidence="24">
        <text>1-hexadecanoyl-2-(9Z)-octadecenoyl-3-octadecanoyl-sn-glycerol + H2O = 1-hexadecanoyl-2-(9Z-octadecenoyl)-sn-glycerol + octadecanoate + H(+)</text>
        <dbReference type="Rhea" id="RHEA:41111"/>
        <dbReference type="ChEBI" id="CHEBI:15377"/>
        <dbReference type="ChEBI" id="CHEBI:15378"/>
        <dbReference type="ChEBI" id="CHEBI:25629"/>
        <dbReference type="ChEBI" id="CHEBI:75466"/>
        <dbReference type="ChEBI" id="CHEBI:77623"/>
    </reaction>
    <physiologicalReaction direction="left-to-right" evidence="24">
        <dbReference type="Rhea" id="RHEA:41112"/>
    </physiologicalReaction>
</comment>
<evidence type="ECO:0000256" key="1">
    <source>
        <dbReference type="ARBA" id="ARBA00004247"/>
    </source>
</evidence>
<evidence type="ECO:0000256" key="7">
    <source>
        <dbReference type="ARBA" id="ARBA00022737"/>
    </source>
</evidence>
<comment type="catalytic activity">
    <reaction evidence="42">
        <text>2-(9Z-octadecenoyl)-glycerol + H2O = glycerol + (9Z)-octadecenoate + H(+)</text>
        <dbReference type="Rhea" id="RHEA:38491"/>
        <dbReference type="ChEBI" id="CHEBI:15377"/>
        <dbReference type="ChEBI" id="CHEBI:15378"/>
        <dbReference type="ChEBI" id="CHEBI:17754"/>
        <dbReference type="ChEBI" id="CHEBI:30823"/>
        <dbReference type="ChEBI" id="CHEBI:73990"/>
    </reaction>
    <physiologicalReaction direction="left-to-right" evidence="42">
        <dbReference type="Rhea" id="RHEA:38492"/>
    </physiologicalReaction>
</comment>
<dbReference type="CDD" id="cd01824">
    <property type="entry name" value="Phospholipase_B_like"/>
    <property type="match status" value="1"/>
</dbReference>
<reference evidence="43" key="1">
    <citation type="submission" date="2020-05" db="UniProtKB">
        <authorList>
            <consortium name="EnsemblMetazoa"/>
        </authorList>
    </citation>
    <scope>IDENTIFICATION</scope>
    <source>
        <strain evidence="43">TTRI</strain>
    </source>
</reference>
<evidence type="ECO:0000256" key="39">
    <source>
        <dbReference type="ARBA" id="ARBA00048939"/>
    </source>
</evidence>
<evidence type="ECO:0000256" key="9">
    <source>
        <dbReference type="ARBA" id="ARBA00022989"/>
    </source>
</evidence>
<evidence type="ECO:0000256" key="14">
    <source>
        <dbReference type="ARBA" id="ARBA00023408"/>
    </source>
</evidence>
<dbReference type="FunFam" id="3.40.50.1110:FF:000005">
    <property type="entry name" value="Phospholipase B1"/>
    <property type="match status" value="1"/>
</dbReference>
<dbReference type="STRING" id="7395.A0A1A9VBI4"/>
<dbReference type="PANTHER" id="PTHR21325:SF31">
    <property type="entry name" value="GH22081P-RELATED"/>
    <property type="match status" value="1"/>
</dbReference>
<keyword evidence="9" id="KW-1133">Transmembrane helix</keyword>
<comment type="catalytic activity">
    <reaction evidence="36">
        <text>1-hexadecanoyl-2-(9Z-octadecenoyl)-sn-glycero-3-phosphocholine + H2O = 1-hexadecanoyl-sn-glycero-3-phosphocholine + (9Z)-octadecenoate + H(+)</text>
        <dbReference type="Rhea" id="RHEA:38779"/>
        <dbReference type="ChEBI" id="CHEBI:15377"/>
        <dbReference type="ChEBI" id="CHEBI:15378"/>
        <dbReference type="ChEBI" id="CHEBI:30823"/>
        <dbReference type="ChEBI" id="CHEBI:72998"/>
        <dbReference type="ChEBI" id="CHEBI:73001"/>
    </reaction>
    <physiologicalReaction direction="left-to-right" evidence="36">
        <dbReference type="Rhea" id="RHEA:38780"/>
    </physiologicalReaction>
</comment>
<comment type="catalytic activity">
    <reaction evidence="38">
        <text>1-O-hexadecyl-2-(9Z)-octadecenoyl-sn-glycero-3-phosphocholine + H2O = 1-O-hexadecyl-sn-glycero-3-phosphocholine + (9Z)-octadecenoate + H(+)</text>
        <dbReference type="Rhea" id="RHEA:40915"/>
        <dbReference type="ChEBI" id="CHEBI:15377"/>
        <dbReference type="ChEBI" id="CHEBI:15378"/>
        <dbReference type="ChEBI" id="CHEBI:30823"/>
        <dbReference type="ChEBI" id="CHEBI:34112"/>
        <dbReference type="ChEBI" id="CHEBI:64496"/>
    </reaction>
    <physiologicalReaction direction="left-to-right" evidence="38">
        <dbReference type="Rhea" id="RHEA:40916"/>
    </physiologicalReaction>
</comment>
<evidence type="ECO:0000256" key="28">
    <source>
        <dbReference type="ARBA" id="ARBA00048058"/>
    </source>
</evidence>
<accession>A0A1A9VBI4</accession>
<dbReference type="GO" id="GO:0004622">
    <property type="term" value="F:phosphatidylcholine lysophospholipase activity"/>
    <property type="evidence" value="ECO:0007669"/>
    <property type="project" value="UniProtKB-EC"/>
</dbReference>
<evidence type="ECO:0000256" key="12">
    <source>
        <dbReference type="ARBA" id="ARBA00023180"/>
    </source>
</evidence>
<evidence type="ECO:0000256" key="20">
    <source>
        <dbReference type="ARBA" id="ARBA00045916"/>
    </source>
</evidence>
<evidence type="ECO:0000256" key="16">
    <source>
        <dbReference type="ARBA" id="ARBA00029723"/>
    </source>
</evidence>
<dbReference type="Gene3D" id="3.40.50.1110">
    <property type="entry name" value="SGNH hydrolase"/>
    <property type="match status" value="1"/>
</dbReference>
<dbReference type="SUPFAM" id="SSF52266">
    <property type="entry name" value="SGNH hydrolase"/>
    <property type="match status" value="1"/>
</dbReference>
<comment type="catalytic activity">
    <reaction evidence="14">
        <text>1-hexadecanoyl-2-(9Z,12Z-octadecadienoyl)-sn-glycero-3-phosphocholine + H2O = (9Z,12Z)-octadecadienoate + 1-hexadecanoyl-sn-glycero-3-phosphocholine + H(+)</text>
        <dbReference type="Rhea" id="RHEA:40811"/>
        <dbReference type="ChEBI" id="CHEBI:15377"/>
        <dbReference type="ChEBI" id="CHEBI:15378"/>
        <dbReference type="ChEBI" id="CHEBI:30245"/>
        <dbReference type="ChEBI" id="CHEBI:72998"/>
        <dbReference type="ChEBI" id="CHEBI:73002"/>
    </reaction>
    <physiologicalReaction direction="left-to-right" evidence="14">
        <dbReference type="Rhea" id="RHEA:40812"/>
    </physiologicalReaction>
</comment>
<comment type="subcellular location">
    <subcellularLocation>
        <location evidence="1">Apical cell membrane</location>
        <topology evidence="1">Single-pass type I membrane protein</topology>
    </subcellularLocation>
</comment>
<proteinExistence type="inferred from homology"/>
<comment type="catalytic activity">
    <reaction evidence="31">
        <text>1-octadecanoyl-2-(9Z,12Z)-octadecadienoyl-sn-glycerol + H2O = 1-octadecanoyl-sn-glycerol + (9Z,12Z)-octadecadienoate + H(+)</text>
        <dbReference type="Rhea" id="RHEA:40927"/>
        <dbReference type="ChEBI" id="CHEBI:15377"/>
        <dbReference type="ChEBI" id="CHEBI:15378"/>
        <dbReference type="ChEBI" id="CHEBI:30245"/>
        <dbReference type="ChEBI" id="CHEBI:75550"/>
        <dbReference type="ChEBI" id="CHEBI:77097"/>
    </reaction>
    <physiologicalReaction direction="left-to-right" evidence="31">
        <dbReference type="Rhea" id="RHEA:40928"/>
    </physiologicalReaction>
</comment>
<evidence type="ECO:0000256" key="38">
    <source>
        <dbReference type="ARBA" id="ARBA00048872"/>
    </source>
</evidence>
<evidence type="ECO:0000256" key="24">
    <source>
        <dbReference type="ARBA" id="ARBA00047459"/>
    </source>
</evidence>
<comment type="catalytic activity">
    <reaction evidence="21">
        <text>1-hexadecanoyl-2-(9Z)-octadecenoyl-3-octadecanoyl-sn-glycerol + H2O = 2-(9Z-octadecenoyl)-3-octadecanoyl-sn-glycerol + hexadecanoate + H(+)</text>
        <dbReference type="Rhea" id="RHEA:41107"/>
        <dbReference type="ChEBI" id="CHEBI:7896"/>
        <dbReference type="ChEBI" id="CHEBI:15377"/>
        <dbReference type="ChEBI" id="CHEBI:15378"/>
        <dbReference type="ChEBI" id="CHEBI:75558"/>
        <dbReference type="ChEBI" id="CHEBI:77623"/>
    </reaction>
    <physiologicalReaction direction="left-to-right" evidence="21">
        <dbReference type="Rhea" id="RHEA:41108"/>
    </physiologicalReaction>
</comment>
<dbReference type="EnsemblMetazoa" id="GAUT031902-RA">
    <property type="protein sequence ID" value="GAUT031902-PA"/>
    <property type="gene ID" value="GAUT031902"/>
</dbReference>
<comment type="similarity">
    <text evidence="2">Belongs to the 'GDSL' lipolytic enzyme family. Phospholipase B1 subfamily.</text>
</comment>
<dbReference type="InterPro" id="IPR001087">
    <property type="entry name" value="GDSL"/>
</dbReference>
<comment type="catalytic activity">
    <reaction evidence="22">
        <text>1,3-dihexadecanoyl-2-(9Z-octadecenoyl)glycerol + H2O = 1-hexadecanoyl-2-(9Z-octadecenoyl)-glycerol + hexadecanoate + H(+)</text>
        <dbReference type="Rhea" id="RHEA:40979"/>
        <dbReference type="ChEBI" id="CHEBI:7896"/>
        <dbReference type="ChEBI" id="CHEBI:15377"/>
        <dbReference type="ChEBI" id="CHEBI:15378"/>
        <dbReference type="ChEBI" id="CHEBI:75585"/>
        <dbReference type="ChEBI" id="CHEBI:75688"/>
    </reaction>
    <physiologicalReaction direction="left-to-right" evidence="22">
        <dbReference type="Rhea" id="RHEA:40980"/>
    </physiologicalReaction>
</comment>
<keyword evidence="11" id="KW-0472">Membrane</keyword>
<comment type="catalytic activity">
    <reaction evidence="41">
        <text>1,3-di-(9Z-octadecenoyl)-glycerol + H2O = 1-(9Z-octadecenoyl)-glycerol + (9Z)-octadecenoate + H(+)</text>
        <dbReference type="Rhea" id="RHEA:39939"/>
        <dbReference type="ChEBI" id="CHEBI:15377"/>
        <dbReference type="ChEBI" id="CHEBI:15378"/>
        <dbReference type="ChEBI" id="CHEBI:30823"/>
        <dbReference type="ChEBI" id="CHEBI:75342"/>
        <dbReference type="ChEBI" id="CHEBI:75735"/>
    </reaction>
    <physiologicalReaction direction="left-to-right" evidence="41">
        <dbReference type="Rhea" id="RHEA:39940"/>
    </physiologicalReaction>
</comment>
<evidence type="ECO:0000256" key="37">
    <source>
        <dbReference type="ARBA" id="ARBA00048869"/>
    </source>
</evidence>
<comment type="catalytic activity">
    <reaction evidence="35">
        <text>1-hexadecanoyl-sn-glycero-3-phosphocholine + H2O = sn-glycerol 3-phosphocholine + hexadecanoate + H(+)</text>
        <dbReference type="Rhea" id="RHEA:40435"/>
        <dbReference type="ChEBI" id="CHEBI:7896"/>
        <dbReference type="ChEBI" id="CHEBI:15377"/>
        <dbReference type="ChEBI" id="CHEBI:15378"/>
        <dbReference type="ChEBI" id="CHEBI:16870"/>
        <dbReference type="ChEBI" id="CHEBI:72998"/>
    </reaction>
    <physiologicalReaction direction="left-to-right" evidence="35">
        <dbReference type="Rhea" id="RHEA:40436"/>
    </physiologicalReaction>
</comment>
<keyword evidence="4" id="KW-1003">Cell membrane</keyword>
<evidence type="ECO:0000256" key="41">
    <source>
        <dbReference type="ARBA" id="ARBA00049372"/>
    </source>
</evidence>
<dbReference type="GO" id="GO:0004806">
    <property type="term" value="F:triacylglycerol lipase activity"/>
    <property type="evidence" value="ECO:0007669"/>
    <property type="project" value="UniProtKB-EC"/>
</dbReference>
<evidence type="ECO:0000256" key="21">
    <source>
        <dbReference type="ARBA" id="ARBA00047324"/>
    </source>
</evidence>
<evidence type="ECO:0000256" key="35">
    <source>
        <dbReference type="ARBA" id="ARBA00048656"/>
    </source>
</evidence>
<dbReference type="GO" id="GO:0004623">
    <property type="term" value="F:phospholipase A2 activity"/>
    <property type="evidence" value="ECO:0007669"/>
    <property type="project" value="UniProtKB-EC"/>
</dbReference>
<comment type="catalytic activity">
    <reaction evidence="29">
        <text>1,2-dihexadecanoyl-sn-glycero-3-phosphocholine + H2O = 1-hexadecanoyl-sn-glycero-3-phosphocholine + hexadecanoate + H(+)</text>
        <dbReference type="Rhea" id="RHEA:41223"/>
        <dbReference type="ChEBI" id="CHEBI:7896"/>
        <dbReference type="ChEBI" id="CHEBI:15377"/>
        <dbReference type="ChEBI" id="CHEBI:15378"/>
        <dbReference type="ChEBI" id="CHEBI:72998"/>
        <dbReference type="ChEBI" id="CHEBI:72999"/>
    </reaction>
    <physiologicalReaction direction="left-to-right" evidence="29">
        <dbReference type="Rhea" id="RHEA:41224"/>
    </physiologicalReaction>
</comment>
<evidence type="ECO:0000256" key="5">
    <source>
        <dbReference type="ARBA" id="ARBA00022692"/>
    </source>
</evidence>
<evidence type="ECO:0000256" key="23">
    <source>
        <dbReference type="ARBA" id="ARBA00047438"/>
    </source>
</evidence>
<keyword evidence="10" id="KW-0443">Lipid metabolism</keyword>
<keyword evidence="12" id="KW-0325">Glycoprotein</keyword>
<keyword evidence="5" id="KW-0812">Transmembrane</keyword>
<evidence type="ECO:0000256" key="25">
    <source>
        <dbReference type="ARBA" id="ARBA00048011"/>
    </source>
</evidence>
<comment type="catalytic activity">
    <reaction evidence="40">
        <text>1,2-dihexadecanoyl-sn-glycero-3-phosphocholine + 2 H2O = sn-glycerol 3-phosphocholine + 2 hexadecanoate + 2 H(+)</text>
        <dbReference type="Rhea" id="RHEA:40975"/>
        <dbReference type="ChEBI" id="CHEBI:7896"/>
        <dbReference type="ChEBI" id="CHEBI:15377"/>
        <dbReference type="ChEBI" id="CHEBI:15378"/>
        <dbReference type="ChEBI" id="CHEBI:16870"/>
        <dbReference type="ChEBI" id="CHEBI:72999"/>
    </reaction>
    <physiologicalReaction direction="left-to-right" evidence="40">
        <dbReference type="Rhea" id="RHEA:40976"/>
    </physiologicalReaction>
</comment>
<name>A0A1A9VBI4_GLOAU</name>
<evidence type="ECO:0000256" key="3">
    <source>
        <dbReference type="ARBA" id="ARBA00015133"/>
    </source>
</evidence>
<comment type="catalytic activity">
    <reaction evidence="33">
        <text>a 1-acyl-sn-glycero-3-phosphocholine + H2O = sn-glycerol 3-phosphocholine + a fatty acid + H(+)</text>
        <dbReference type="Rhea" id="RHEA:15177"/>
        <dbReference type="ChEBI" id="CHEBI:15377"/>
        <dbReference type="ChEBI" id="CHEBI:15378"/>
        <dbReference type="ChEBI" id="CHEBI:16870"/>
        <dbReference type="ChEBI" id="CHEBI:28868"/>
        <dbReference type="ChEBI" id="CHEBI:58168"/>
        <dbReference type="EC" id="3.1.1.5"/>
    </reaction>
    <physiologicalReaction direction="left-to-right" evidence="33">
        <dbReference type="Rhea" id="RHEA:15178"/>
    </physiologicalReaction>
</comment>
<evidence type="ECO:0000256" key="2">
    <source>
        <dbReference type="ARBA" id="ARBA00009979"/>
    </source>
</evidence>
<evidence type="ECO:0000313" key="43">
    <source>
        <dbReference type="EnsemblMetazoa" id="GAUT031902-PA"/>
    </source>
</evidence>
<comment type="catalytic activity">
    <reaction evidence="23">
        <text>1-(9Z-octadecenoyl)-glycerol + H2O = glycerol + (9Z)-octadecenoate + H(+)</text>
        <dbReference type="Rhea" id="RHEA:38487"/>
        <dbReference type="ChEBI" id="CHEBI:15377"/>
        <dbReference type="ChEBI" id="CHEBI:15378"/>
        <dbReference type="ChEBI" id="CHEBI:17754"/>
        <dbReference type="ChEBI" id="CHEBI:30823"/>
        <dbReference type="ChEBI" id="CHEBI:75342"/>
    </reaction>
    <physiologicalReaction direction="left-to-right" evidence="23">
        <dbReference type="Rhea" id="RHEA:38488"/>
    </physiologicalReaction>
</comment>
<dbReference type="GO" id="GO:0016324">
    <property type="term" value="C:apical plasma membrane"/>
    <property type="evidence" value="ECO:0007669"/>
    <property type="project" value="UniProtKB-SubCell"/>
</dbReference>
<evidence type="ECO:0000256" key="11">
    <source>
        <dbReference type="ARBA" id="ARBA00023136"/>
    </source>
</evidence>
<comment type="catalytic activity">
    <reaction evidence="13">
        <text>a triacylglycerol + H2O = a diacylglycerol + a fatty acid + H(+)</text>
        <dbReference type="Rhea" id="RHEA:12044"/>
        <dbReference type="ChEBI" id="CHEBI:15377"/>
        <dbReference type="ChEBI" id="CHEBI:15378"/>
        <dbReference type="ChEBI" id="CHEBI:17855"/>
        <dbReference type="ChEBI" id="CHEBI:18035"/>
        <dbReference type="ChEBI" id="CHEBI:28868"/>
        <dbReference type="EC" id="3.1.1.3"/>
    </reaction>
    <physiologicalReaction direction="left-to-right" evidence="13">
        <dbReference type="Rhea" id="RHEA:12045"/>
    </physiologicalReaction>
</comment>
<keyword evidence="6" id="KW-0732">Signal</keyword>
<evidence type="ECO:0000256" key="13">
    <source>
        <dbReference type="ARBA" id="ARBA00023369"/>
    </source>
</evidence>
<comment type="catalytic activity">
    <reaction evidence="15">
        <text>a 1,2-diacyl-sn-glycero-3-phosphocholine + H2O = a 1-acyl-sn-glycero-3-phosphocholine + a fatty acid + H(+)</text>
        <dbReference type="Rhea" id="RHEA:15801"/>
        <dbReference type="ChEBI" id="CHEBI:15377"/>
        <dbReference type="ChEBI" id="CHEBI:15378"/>
        <dbReference type="ChEBI" id="CHEBI:28868"/>
        <dbReference type="ChEBI" id="CHEBI:57643"/>
        <dbReference type="ChEBI" id="CHEBI:58168"/>
        <dbReference type="EC" id="3.1.1.4"/>
    </reaction>
    <physiologicalReaction direction="left-to-right" evidence="15">
        <dbReference type="Rhea" id="RHEA:15802"/>
    </physiologicalReaction>
</comment>
<comment type="catalytic activity">
    <reaction evidence="25">
        <text>2,3-di-(9Z)-octadecenoyl-sn-glycerol + H2O = 3-(9Z-octadecenoyl)-sn-glycerol + (9Z)-octadecenoate + H(+)</text>
        <dbReference type="Rhea" id="RHEA:42604"/>
        <dbReference type="ChEBI" id="CHEBI:15377"/>
        <dbReference type="ChEBI" id="CHEBI:15378"/>
        <dbReference type="ChEBI" id="CHEBI:30823"/>
        <dbReference type="ChEBI" id="CHEBI:75824"/>
        <dbReference type="ChEBI" id="CHEBI:75938"/>
    </reaction>
    <physiologicalReaction direction="left-to-right" evidence="25">
        <dbReference type="Rhea" id="RHEA:42605"/>
    </physiologicalReaction>
</comment>
<comment type="catalytic activity">
    <reaction evidence="32">
        <text>1,2,3-tri-(9Z-octadecenoyl)-glycerol + H2O = di-(9Z)-octadecenoylglycerol + (9Z)-octadecenoate + H(+)</text>
        <dbReference type="Rhea" id="RHEA:38575"/>
        <dbReference type="ChEBI" id="CHEBI:15377"/>
        <dbReference type="ChEBI" id="CHEBI:15378"/>
        <dbReference type="ChEBI" id="CHEBI:30823"/>
        <dbReference type="ChEBI" id="CHEBI:53753"/>
        <dbReference type="ChEBI" id="CHEBI:75945"/>
    </reaction>
    <physiologicalReaction direction="left-to-right" evidence="32">
        <dbReference type="Rhea" id="RHEA:38576"/>
    </physiologicalReaction>
</comment>
<comment type="catalytic activity">
    <reaction evidence="26">
        <text>1-hexadecanoyl-2-(9Z-octadecenoyl)-sn-glycero-3-phospho-(1'-sn-glycerol) + H2O = 1-hexadecanoyl-sn-glycero-3-phospho-(1'-sn-glycerol) + (9Z)-octadecenoate + H(+)</text>
        <dbReference type="Rhea" id="RHEA:40919"/>
        <dbReference type="ChEBI" id="CHEBI:15377"/>
        <dbReference type="ChEBI" id="CHEBI:15378"/>
        <dbReference type="ChEBI" id="CHEBI:30823"/>
        <dbReference type="ChEBI" id="CHEBI:72841"/>
        <dbReference type="ChEBI" id="CHEBI:75158"/>
    </reaction>
    <physiologicalReaction direction="left-to-right" evidence="26">
        <dbReference type="Rhea" id="RHEA:40920"/>
    </physiologicalReaction>
</comment>
<keyword evidence="7" id="KW-0677">Repeat</keyword>
<evidence type="ECO:0000256" key="27">
    <source>
        <dbReference type="ARBA" id="ARBA00048049"/>
    </source>
</evidence>
<evidence type="ECO:0000256" key="18">
    <source>
        <dbReference type="ARBA" id="ARBA00031485"/>
    </source>
</evidence>
<evidence type="ECO:0000256" key="33">
    <source>
        <dbReference type="ARBA" id="ARBA00048454"/>
    </source>
</evidence>
<comment type="catalytic activity">
    <reaction evidence="30">
        <text>1-hexadecanoyl-2-(9Z,12Z-octadecadienoyl)-sn-glycero-3-phosphocholine + H2O = 2-(9Z,12Z-octadecadienoyl)-sn-glycero-3-phosphocholine + hexadecanoate + H(+)</text>
        <dbReference type="Rhea" id="RHEA:40971"/>
        <dbReference type="ChEBI" id="CHEBI:7896"/>
        <dbReference type="ChEBI" id="CHEBI:15377"/>
        <dbReference type="ChEBI" id="CHEBI:15378"/>
        <dbReference type="ChEBI" id="CHEBI:73002"/>
        <dbReference type="ChEBI" id="CHEBI:76084"/>
    </reaction>
    <physiologicalReaction direction="left-to-right" evidence="30">
        <dbReference type="Rhea" id="RHEA:40972"/>
    </physiologicalReaction>
</comment>
<evidence type="ECO:0000256" key="4">
    <source>
        <dbReference type="ARBA" id="ARBA00022475"/>
    </source>
</evidence>
<evidence type="ECO:0000256" key="42">
    <source>
        <dbReference type="ARBA" id="ARBA00049461"/>
    </source>
</evidence>
<evidence type="ECO:0000256" key="15">
    <source>
        <dbReference type="ARBA" id="ARBA00023422"/>
    </source>
</evidence>
<evidence type="ECO:0000256" key="26">
    <source>
        <dbReference type="ARBA" id="ARBA00048015"/>
    </source>
</evidence>
<evidence type="ECO:0000256" key="8">
    <source>
        <dbReference type="ARBA" id="ARBA00022801"/>
    </source>
</evidence>
<organism evidence="43 44">
    <name type="scientific">Glossina austeni</name>
    <name type="common">Savannah tsetse fly</name>
    <dbReference type="NCBI Taxonomy" id="7395"/>
    <lineage>
        <taxon>Eukaryota</taxon>
        <taxon>Metazoa</taxon>
        <taxon>Ecdysozoa</taxon>
        <taxon>Arthropoda</taxon>
        <taxon>Hexapoda</taxon>
        <taxon>Insecta</taxon>
        <taxon>Pterygota</taxon>
        <taxon>Neoptera</taxon>
        <taxon>Endopterygota</taxon>
        <taxon>Diptera</taxon>
        <taxon>Brachycera</taxon>
        <taxon>Muscomorpha</taxon>
        <taxon>Hippoboscoidea</taxon>
        <taxon>Glossinidae</taxon>
        <taxon>Glossina</taxon>
    </lineage>
</organism>
<evidence type="ECO:0000256" key="22">
    <source>
        <dbReference type="ARBA" id="ARBA00047363"/>
    </source>
</evidence>
<dbReference type="PANTHER" id="PTHR21325">
    <property type="entry name" value="PHOSPHOLIPASE B, PLB1"/>
    <property type="match status" value="1"/>
</dbReference>
<evidence type="ECO:0000256" key="32">
    <source>
        <dbReference type="ARBA" id="ARBA00048386"/>
    </source>
</evidence>